<evidence type="ECO:0000313" key="3">
    <source>
        <dbReference type="Proteomes" id="UP000237271"/>
    </source>
</evidence>
<dbReference type="PANTHER" id="PTHR31827">
    <property type="entry name" value="EMB|CAB89363.1"/>
    <property type="match status" value="1"/>
</dbReference>
<accession>A0A2P4YD28</accession>
<reference evidence="2 3" key="1">
    <citation type="journal article" date="2017" name="Genome Biol. Evol.">
        <title>Phytophthora megakarya and P. palmivora, closely related causal agents of cacao black pod rot, underwent increases in genome sizes and gene numbers by different mechanisms.</title>
        <authorList>
            <person name="Ali S.S."/>
            <person name="Shao J."/>
            <person name="Lary D.J."/>
            <person name="Kronmiller B."/>
            <person name="Shen D."/>
            <person name="Strem M.D."/>
            <person name="Amoako-Attah I."/>
            <person name="Akrofi A.Y."/>
            <person name="Begoude B.A."/>
            <person name="Ten Hoopen G.M."/>
            <person name="Coulibaly K."/>
            <person name="Kebe B.I."/>
            <person name="Melnick R.L."/>
            <person name="Guiltinan M.J."/>
            <person name="Tyler B.M."/>
            <person name="Meinhardt L.W."/>
            <person name="Bailey B.A."/>
        </authorList>
    </citation>
    <scope>NUCLEOTIDE SEQUENCE [LARGE SCALE GENOMIC DNA]</scope>
    <source>
        <strain evidence="3">sbr112.9</strain>
    </source>
</reference>
<feature type="domain" description="WRKY19-like zinc finger" evidence="1">
    <location>
        <begin position="189"/>
        <end position="212"/>
    </location>
</feature>
<comment type="caution">
    <text evidence="2">The sequence shown here is derived from an EMBL/GenBank/DDBJ whole genome shotgun (WGS) entry which is preliminary data.</text>
</comment>
<dbReference type="Pfam" id="PF24906">
    <property type="entry name" value="Zf_WRKY19"/>
    <property type="match status" value="3"/>
</dbReference>
<keyword evidence="3" id="KW-1185">Reference proteome</keyword>
<dbReference type="EMBL" id="NCKW01003680">
    <property type="protein sequence ID" value="POM75713.1"/>
    <property type="molecule type" value="Genomic_DNA"/>
</dbReference>
<feature type="domain" description="WRKY19-like zinc finger" evidence="1">
    <location>
        <begin position="166"/>
        <end position="188"/>
    </location>
</feature>
<protein>
    <recommendedName>
        <fullName evidence="1">WRKY19-like zinc finger domain-containing protein</fullName>
    </recommendedName>
</protein>
<feature type="domain" description="WRKY19-like zinc finger" evidence="1">
    <location>
        <begin position="120"/>
        <end position="140"/>
    </location>
</feature>
<sequence length="305" mass="33647">MCKADISFLLNPSSTVDHTDYDIKVDVLPSSPSMSIFRTLSPVVQSPEPTSLSTSYQRCLINSCIAPREKRFSSIHSCGDDKTNLPMLSLAALCRSISLDLQSYHGFIAVRPRKAHAPPCQVEDCKNLAVSRGLCVRHGGGSKCTEPGCNKRAKLYQRCFQHGGYKMCTEPGCTKKAKRYGHCWSHGGGHICEMPQCTKVSTQGGFCWAHGGGNRCKHEGCNRRIVAHTRSMTTTACVTPSLPWCRIHCQADATFLLNPSTQVVKTSCTTCEHIDHELVETVSSTIALFRNLLPVVTSSRRVKRW</sequence>
<dbReference type="OrthoDB" id="77038at2759"/>
<dbReference type="AlphaFoldDB" id="A0A2P4YD28"/>
<evidence type="ECO:0000313" key="2">
    <source>
        <dbReference type="EMBL" id="POM75713.1"/>
    </source>
</evidence>
<evidence type="ECO:0000259" key="1">
    <source>
        <dbReference type="Pfam" id="PF24906"/>
    </source>
</evidence>
<organism evidence="2 3">
    <name type="scientific">Phytophthora palmivora</name>
    <dbReference type="NCBI Taxonomy" id="4796"/>
    <lineage>
        <taxon>Eukaryota</taxon>
        <taxon>Sar</taxon>
        <taxon>Stramenopiles</taxon>
        <taxon>Oomycota</taxon>
        <taxon>Peronosporomycetes</taxon>
        <taxon>Peronosporales</taxon>
        <taxon>Peronosporaceae</taxon>
        <taxon>Phytophthora</taxon>
    </lineage>
</organism>
<dbReference type="PANTHER" id="PTHR31827:SF1">
    <property type="entry name" value="EMB|CAB89363.1"/>
    <property type="match status" value="1"/>
</dbReference>
<dbReference type="InterPro" id="IPR056866">
    <property type="entry name" value="Znf_WRKY19"/>
</dbReference>
<proteinExistence type="predicted"/>
<dbReference type="Proteomes" id="UP000237271">
    <property type="component" value="Unassembled WGS sequence"/>
</dbReference>
<gene>
    <name evidence="2" type="ORF">PHPALM_7146</name>
</gene>
<name>A0A2P4YD28_9STRA</name>